<dbReference type="Proteomes" id="UP001595075">
    <property type="component" value="Unassembled WGS sequence"/>
</dbReference>
<protein>
    <submittedName>
        <fullName evidence="3">Uncharacterized protein</fullName>
    </submittedName>
</protein>
<keyword evidence="2" id="KW-1133">Transmembrane helix</keyword>
<organism evidence="3 4">
    <name type="scientific">Oculimacula yallundae</name>
    <dbReference type="NCBI Taxonomy" id="86028"/>
    <lineage>
        <taxon>Eukaryota</taxon>
        <taxon>Fungi</taxon>
        <taxon>Dikarya</taxon>
        <taxon>Ascomycota</taxon>
        <taxon>Pezizomycotina</taxon>
        <taxon>Leotiomycetes</taxon>
        <taxon>Helotiales</taxon>
        <taxon>Ploettnerulaceae</taxon>
        <taxon>Oculimacula</taxon>
    </lineage>
</organism>
<sequence length="199" mass="20663">MEESSIVYGCAQSYLSSLEEQHCGYLSSKIPDCGFSDAACCTTVYDFVAEEAKCLSPFAACMDFTAWTSDASKGLSACTADLTSPTITDSTAVSTGESKPTTTKGTVSPTITQGPTVTGSGSAVNTQSTTTKSTGGRIEMNLYGVGIIGLLCLSAFMGTLVHVTLNRSCKAEHTNGPRISHDPAFDSSESIWGGCTRSA</sequence>
<comment type="caution">
    <text evidence="3">The sequence shown here is derived from an EMBL/GenBank/DDBJ whole genome shotgun (WGS) entry which is preliminary data.</text>
</comment>
<evidence type="ECO:0000313" key="3">
    <source>
        <dbReference type="EMBL" id="KAL2071849.1"/>
    </source>
</evidence>
<evidence type="ECO:0000256" key="2">
    <source>
        <dbReference type="SAM" id="Phobius"/>
    </source>
</evidence>
<accession>A0ABR4CPU2</accession>
<gene>
    <name evidence="3" type="ORF">VTL71DRAFT_13084</name>
</gene>
<proteinExistence type="predicted"/>
<keyword evidence="4" id="KW-1185">Reference proteome</keyword>
<reference evidence="3 4" key="1">
    <citation type="journal article" date="2024" name="Commun. Biol.">
        <title>Comparative genomic analysis of thermophilic fungi reveals convergent evolutionary adaptations and gene losses.</title>
        <authorList>
            <person name="Steindorff A.S."/>
            <person name="Aguilar-Pontes M.V."/>
            <person name="Robinson A.J."/>
            <person name="Andreopoulos B."/>
            <person name="LaButti K."/>
            <person name="Kuo A."/>
            <person name="Mondo S."/>
            <person name="Riley R."/>
            <person name="Otillar R."/>
            <person name="Haridas S."/>
            <person name="Lipzen A."/>
            <person name="Grimwood J."/>
            <person name="Schmutz J."/>
            <person name="Clum A."/>
            <person name="Reid I.D."/>
            <person name="Moisan M.C."/>
            <person name="Butler G."/>
            <person name="Nguyen T.T.M."/>
            <person name="Dewar K."/>
            <person name="Conant G."/>
            <person name="Drula E."/>
            <person name="Henrissat B."/>
            <person name="Hansel C."/>
            <person name="Singer S."/>
            <person name="Hutchinson M.I."/>
            <person name="de Vries R.P."/>
            <person name="Natvig D.O."/>
            <person name="Powell A.J."/>
            <person name="Tsang A."/>
            <person name="Grigoriev I.V."/>
        </authorList>
    </citation>
    <scope>NUCLEOTIDE SEQUENCE [LARGE SCALE GENOMIC DNA]</scope>
    <source>
        <strain evidence="3 4">CBS 494.80</strain>
    </source>
</reference>
<keyword evidence="2" id="KW-0812">Transmembrane</keyword>
<name>A0ABR4CPU2_9HELO</name>
<evidence type="ECO:0000256" key="1">
    <source>
        <dbReference type="SAM" id="MobiDB-lite"/>
    </source>
</evidence>
<feature type="region of interest" description="Disordered" evidence="1">
    <location>
        <begin position="89"/>
        <end position="132"/>
    </location>
</feature>
<feature type="transmembrane region" description="Helical" evidence="2">
    <location>
        <begin position="142"/>
        <end position="165"/>
    </location>
</feature>
<evidence type="ECO:0000313" key="4">
    <source>
        <dbReference type="Proteomes" id="UP001595075"/>
    </source>
</evidence>
<keyword evidence="2" id="KW-0472">Membrane</keyword>
<dbReference type="EMBL" id="JAZHXI010000005">
    <property type="protein sequence ID" value="KAL2071849.1"/>
    <property type="molecule type" value="Genomic_DNA"/>
</dbReference>